<dbReference type="AlphaFoldDB" id="A0A645CNK8"/>
<name>A0A645CNK8_9ZZZZ</name>
<proteinExistence type="predicted"/>
<dbReference type="EMBL" id="VSSQ01028781">
    <property type="protein sequence ID" value="MPM78640.1"/>
    <property type="molecule type" value="Genomic_DNA"/>
</dbReference>
<accession>A0A645CNK8</accession>
<comment type="caution">
    <text evidence="1">The sequence shown here is derived from an EMBL/GenBank/DDBJ whole genome shotgun (WGS) entry which is preliminary data.</text>
</comment>
<sequence length="145" mass="16440">MKLLSTHGFLCAQMPGAVISSRINTFLSAYKSKVVAPKLSSEGKVLQRIHHFIFYSLHALLFHSYIENGLFRITVVENHLIAHGPDRVFRSSHALSHHPFVGILLSLTLAYQPVLIPPVFVEDIGCNRSVAFQFHVNEWFENIYP</sequence>
<evidence type="ECO:0000313" key="1">
    <source>
        <dbReference type="EMBL" id="MPM78640.1"/>
    </source>
</evidence>
<reference evidence="1" key="1">
    <citation type="submission" date="2019-08" db="EMBL/GenBank/DDBJ databases">
        <authorList>
            <person name="Kucharzyk K."/>
            <person name="Murdoch R.W."/>
            <person name="Higgins S."/>
            <person name="Loffler F."/>
        </authorList>
    </citation>
    <scope>NUCLEOTIDE SEQUENCE</scope>
</reference>
<organism evidence="1">
    <name type="scientific">bioreactor metagenome</name>
    <dbReference type="NCBI Taxonomy" id="1076179"/>
    <lineage>
        <taxon>unclassified sequences</taxon>
        <taxon>metagenomes</taxon>
        <taxon>ecological metagenomes</taxon>
    </lineage>
</organism>
<gene>
    <name evidence="1" type="ORF">SDC9_125651</name>
</gene>
<protein>
    <submittedName>
        <fullName evidence="1">Uncharacterized protein</fullName>
    </submittedName>
</protein>